<sequence length="362" mass="41108">MHYIGIDLAWTYTNESGICVIADNGEIIYCESKVFSDEMIADIVAEHAQEGAIVGIDAPLIVNNETGSRYCDGAIMREKIHGKNLSVFTCSKSFMLNHFGVVRGEEVVKAIRKRMPAFALTGDLSSEKHVIIETFPTGITLGLFPDAFPVKYKVKHKVAFETTKAEMGRMVSLLQRLGDFDPPVHNIDDCFHYSSGIQAMSKKEFKNFEDKLDAFLCAYATYWLANHNGKVFGDDRDGFILIPVIDEQEVRDNNRSERIKVYNKLIRDKIPQIIEDGGKKAIIEKVSGTEYLNLLNAKLGEELREYLDSQRLEELADIVEVVYAILDYKGVSRREFEWIRKQKVEEKGAFRDKLLLKEVSDS</sequence>
<reference evidence="2" key="1">
    <citation type="submission" date="2016-10" db="EMBL/GenBank/DDBJ databases">
        <authorList>
            <person name="Varghese N."/>
            <person name="Submissions S."/>
        </authorList>
    </citation>
    <scope>NUCLEOTIDE SEQUENCE [LARGE SCALE GENOMIC DNA]</scope>
    <source>
        <strain evidence="2">DSM 8344</strain>
    </source>
</reference>
<dbReference type="Proteomes" id="UP000198656">
    <property type="component" value="Unassembled WGS sequence"/>
</dbReference>
<accession>A0A1G8D535</accession>
<dbReference type="STRING" id="1121419.SAMN05443529_114114"/>
<evidence type="ECO:0000313" key="2">
    <source>
        <dbReference type="Proteomes" id="UP000198656"/>
    </source>
</evidence>
<proteinExistence type="predicted"/>
<protein>
    <submittedName>
        <fullName evidence="1">Predicted nuclease (RNAse H fold)</fullName>
    </submittedName>
</protein>
<dbReference type="OrthoDB" id="9813491at2"/>
<evidence type="ECO:0000313" key="1">
    <source>
        <dbReference type="EMBL" id="SDH52835.1"/>
    </source>
</evidence>
<keyword evidence="2" id="KW-1185">Reference proteome</keyword>
<dbReference type="EMBL" id="FNCP01000014">
    <property type="protein sequence ID" value="SDH52835.1"/>
    <property type="molecule type" value="Genomic_DNA"/>
</dbReference>
<dbReference type="CDD" id="cd11532">
    <property type="entry name" value="NTP-PPase_COG4997"/>
    <property type="match status" value="1"/>
</dbReference>
<name>A0A1G8D535_9FIRM</name>
<dbReference type="AlphaFoldDB" id="A0A1G8D535"/>
<gene>
    <name evidence="1" type="ORF">SAMN05443529_114114</name>
</gene>
<dbReference type="InterPro" id="IPR038735">
    <property type="entry name" value="MSMEG_1276-like_NTP-PPase_dom"/>
</dbReference>
<dbReference type="InterPro" id="IPR036440">
    <property type="entry name" value="Peptidase_C15-like_sf"/>
</dbReference>
<dbReference type="RefSeq" id="WP_092333964.1">
    <property type="nucleotide sequence ID" value="NZ_FNCP01000014.1"/>
</dbReference>
<dbReference type="Pfam" id="PF04250">
    <property type="entry name" value="DUF429"/>
    <property type="match status" value="1"/>
</dbReference>
<dbReference type="InterPro" id="IPR007362">
    <property type="entry name" value="DUF429"/>
</dbReference>
<organism evidence="1 2">
    <name type="scientific">Desulfosporosinus hippei DSM 8344</name>
    <dbReference type="NCBI Taxonomy" id="1121419"/>
    <lineage>
        <taxon>Bacteria</taxon>
        <taxon>Bacillati</taxon>
        <taxon>Bacillota</taxon>
        <taxon>Clostridia</taxon>
        <taxon>Eubacteriales</taxon>
        <taxon>Desulfitobacteriaceae</taxon>
        <taxon>Desulfosporosinus</taxon>
    </lineage>
</organism>
<dbReference type="SUPFAM" id="SSF53182">
    <property type="entry name" value="Pyrrolidone carboxyl peptidase (pyroglutamate aminopeptidase)"/>
    <property type="match status" value="1"/>
</dbReference>